<proteinExistence type="predicted"/>
<gene>
    <name evidence="1" type="ORF">HU200_056162</name>
</gene>
<accession>A0A835AHM1</accession>
<evidence type="ECO:0000313" key="2">
    <source>
        <dbReference type="Proteomes" id="UP000636709"/>
    </source>
</evidence>
<protein>
    <submittedName>
        <fullName evidence="1">Uncharacterized protein</fullName>
    </submittedName>
</protein>
<dbReference type="OrthoDB" id="10387706at2759"/>
<organism evidence="1 2">
    <name type="scientific">Digitaria exilis</name>
    <dbReference type="NCBI Taxonomy" id="1010633"/>
    <lineage>
        <taxon>Eukaryota</taxon>
        <taxon>Viridiplantae</taxon>
        <taxon>Streptophyta</taxon>
        <taxon>Embryophyta</taxon>
        <taxon>Tracheophyta</taxon>
        <taxon>Spermatophyta</taxon>
        <taxon>Magnoliopsida</taxon>
        <taxon>Liliopsida</taxon>
        <taxon>Poales</taxon>
        <taxon>Poaceae</taxon>
        <taxon>PACMAD clade</taxon>
        <taxon>Panicoideae</taxon>
        <taxon>Panicodae</taxon>
        <taxon>Paniceae</taxon>
        <taxon>Anthephorinae</taxon>
        <taxon>Digitaria</taxon>
    </lineage>
</organism>
<sequence>MRTCILTIVSCKKNLNIRKLLETGVKPKGRSFACKHLQMVKIKCSKDDVRVHKLAHLFRSNGVPVEKIFVRRTGSTYLRGKKMMKDLAKHELEFWRDD</sequence>
<dbReference type="AlphaFoldDB" id="A0A835AHM1"/>
<keyword evidence="2" id="KW-1185">Reference proteome</keyword>
<reference evidence="1" key="1">
    <citation type="submission" date="2020-07" db="EMBL/GenBank/DDBJ databases">
        <title>Genome sequence and genetic diversity analysis of an under-domesticated orphan crop, white fonio (Digitaria exilis).</title>
        <authorList>
            <person name="Bennetzen J.L."/>
            <person name="Chen S."/>
            <person name="Ma X."/>
            <person name="Wang X."/>
            <person name="Yssel A.E.J."/>
            <person name="Chaluvadi S.R."/>
            <person name="Johnson M."/>
            <person name="Gangashetty P."/>
            <person name="Hamidou F."/>
            <person name="Sanogo M.D."/>
            <person name="Zwaenepoel A."/>
            <person name="Wallace J."/>
            <person name="Van De Peer Y."/>
            <person name="Van Deynze A."/>
        </authorList>
    </citation>
    <scope>NUCLEOTIDE SEQUENCE</scope>
    <source>
        <tissue evidence="1">Leaves</tissue>
    </source>
</reference>
<dbReference type="Proteomes" id="UP000636709">
    <property type="component" value="Unassembled WGS sequence"/>
</dbReference>
<dbReference type="EMBL" id="JACEFO010002380">
    <property type="protein sequence ID" value="KAF8662564.1"/>
    <property type="molecule type" value="Genomic_DNA"/>
</dbReference>
<evidence type="ECO:0000313" key="1">
    <source>
        <dbReference type="EMBL" id="KAF8662564.1"/>
    </source>
</evidence>
<comment type="caution">
    <text evidence="1">The sequence shown here is derived from an EMBL/GenBank/DDBJ whole genome shotgun (WGS) entry which is preliminary data.</text>
</comment>
<name>A0A835AHM1_9POAL</name>